<keyword evidence="7" id="KW-1185">Reference proteome</keyword>
<dbReference type="GO" id="GO:0022857">
    <property type="term" value="F:transmembrane transporter activity"/>
    <property type="evidence" value="ECO:0007669"/>
    <property type="project" value="InterPro"/>
</dbReference>
<feature type="transmembrane region" description="Helical" evidence="6">
    <location>
        <begin position="6"/>
        <end position="33"/>
    </location>
</feature>
<dbReference type="Proteomes" id="UP000050795">
    <property type="component" value="Unassembled WGS sequence"/>
</dbReference>
<feature type="transmembrane region" description="Helical" evidence="6">
    <location>
        <begin position="45"/>
        <end position="72"/>
    </location>
</feature>
<feature type="transmembrane region" description="Helical" evidence="6">
    <location>
        <begin position="139"/>
        <end position="162"/>
    </location>
</feature>
<comment type="similarity">
    <text evidence="2">Belongs to the SLC13A/DASS transporter (TC 2.A.47) family. NADC subfamily.</text>
</comment>
<evidence type="ECO:0000256" key="4">
    <source>
        <dbReference type="ARBA" id="ARBA00022989"/>
    </source>
</evidence>
<comment type="subcellular location">
    <subcellularLocation>
        <location evidence="1">Membrane</location>
        <topology evidence="1">Multi-pass membrane protein</topology>
    </subcellularLocation>
</comment>
<keyword evidence="3 6" id="KW-0812">Transmembrane</keyword>
<name>A0AA85IKY1_TRIRE</name>
<sequence length="597" mass="65923">MKLPEIFKYVWITVLAFKSVLFCCLYASVLAIIPISIPGKVAKASYVLLLMTGLWVTEAIPIYVTALIPLVFGPLLGIAPASVISPSYTKDTNILFFGGLMVACAIENNYIHKRIAISILKLVGSDPKMLMLGFMLPSWFLSMWMSNTATAAMMITIVDALLTDFLKMEEEEDYAEYNDNNDFIQDTQKSLNRSLCNCRQLIIQIDDNQQELPPVTKEKNLKRTKRMNIGFSLSIAYACSIGGIATTIGTPANSILQGQVYNRYGPSTGLYFGTWMAYAFPLSVFMLLFTWFWLSFLFIGPKQCFTFKQSEKRRKLLARLLTEEEQKLGPIKYCEVLSASLFLILTLLWMTRNLGSTGWGKWFIDPSNPKSATYITDSAAAILMTIIVMITPAANPITLWKHWKHCYETKSEPNVEITRTLLPWNVALQKFPWGVILVVGGGFALATIMESSGLTTAVGAYLGERLKYIPVTLLNIVCALTTAAMTEFASNSATASIILPIVYGLCEGLGIHPFLIAFPTTVATSFSFALPAATPPNTIVFAKGRVRVKHMIMAGIPMNIVGSFAAIGAVSSYTVPLFGLNSVPSWVNDVKNKTTIK</sequence>
<dbReference type="WBParaSite" id="TREG1_101570.2">
    <property type="protein sequence ID" value="TREG1_101570.2"/>
    <property type="gene ID" value="TREG1_101570"/>
</dbReference>
<dbReference type="AlphaFoldDB" id="A0AA85IKY1"/>
<dbReference type="WBParaSite" id="TREG1_101570.1">
    <property type="protein sequence ID" value="TREG1_101570.1"/>
    <property type="gene ID" value="TREG1_101570"/>
</dbReference>
<evidence type="ECO:0000256" key="1">
    <source>
        <dbReference type="ARBA" id="ARBA00004141"/>
    </source>
</evidence>
<evidence type="ECO:0000256" key="6">
    <source>
        <dbReference type="SAM" id="Phobius"/>
    </source>
</evidence>
<evidence type="ECO:0000313" key="7">
    <source>
        <dbReference type="Proteomes" id="UP000050795"/>
    </source>
</evidence>
<feature type="transmembrane region" description="Helical" evidence="6">
    <location>
        <begin position="431"/>
        <end position="448"/>
    </location>
</feature>
<dbReference type="WBParaSite" id="TREG1_101570.4">
    <property type="protein sequence ID" value="TREG1_101570.4"/>
    <property type="gene ID" value="TREG1_101570"/>
</dbReference>
<protein>
    <submittedName>
        <fullName evidence="8 9">Uncharacterized protein</fullName>
    </submittedName>
</protein>
<dbReference type="PANTHER" id="PTHR10283:SF135">
    <property type="entry name" value="SOLUTE CARRIER FAMILY 13 MEMBER 5"/>
    <property type="match status" value="1"/>
</dbReference>
<feature type="transmembrane region" description="Helical" evidence="6">
    <location>
        <begin position="371"/>
        <end position="394"/>
    </location>
</feature>
<keyword evidence="5 6" id="KW-0472">Membrane</keyword>
<evidence type="ECO:0000313" key="8">
    <source>
        <dbReference type="WBParaSite" id="TREG1_101570.1"/>
    </source>
</evidence>
<evidence type="ECO:0000256" key="2">
    <source>
        <dbReference type="ARBA" id="ARBA00006772"/>
    </source>
</evidence>
<reference evidence="8 9" key="2">
    <citation type="submission" date="2023-11" db="UniProtKB">
        <authorList>
            <consortium name="WormBaseParasite"/>
        </authorList>
    </citation>
    <scope>IDENTIFICATION</scope>
</reference>
<keyword evidence="4 6" id="KW-1133">Transmembrane helix</keyword>
<dbReference type="Pfam" id="PF00939">
    <property type="entry name" value="Na_sulph_symp"/>
    <property type="match status" value="1"/>
</dbReference>
<organism evidence="7 8">
    <name type="scientific">Trichobilharzia regenti</name>
    <name type="common">Nasal bird schistosome</name>
    <dbReference type="NCBI Taxonomy" id="157069"/>
    <lineage>
        <taxon>Eukaryota</taxon>
        <taxon>Metazoa</taxon>
        <taxon>Spiralia</taxon>
        <taxon>Lophotrochozoa</taxon>
        <taxon>Platyhelminthes</taxon>
        <taxon>Trematoda</taxon>
        <taxon>Digenea</taxon>
        <taxon>Strigeidida</taxon>
        <taxon>Schistosomatoidea</taxon>
        <taxon>Schistosomatidae</taxon>
        <taxon>Trichobilharzia</taxon>
    </lineage>
</organism>
<evidence type="ECO:0000256" key="5">
    <source>
        <dbReference type="ARBA" id="ARBA00023136"/>
    </source>
</evidence>
<dbReference type="CDD" id="cd01115">
    <property type="entry name" value="SLC13_permease"/>
    <property type="match status" value="1"/>
</dbReference>
<accession>A0AA85IKY1</accession>
<evidence type="ECO:0000256" key="3">
    <source>
        <dbReference type="ARBA" id="ARBA00022692"/>
    </source>
</evidence>
<dbReference type="WBParaSite" id="TREG1_101570.3">
    <property type="protein sequence ID" value="TREG1_101570.3"/>
    <property type="gene ID" value="TREG1_101570"/>
</dbReference>
<proteinExistence type="inferred from homology"/>
<feature type="transmembrane region" description="Helical" evidence="6">
    <location>
        <begin position="275"/>
        <end position="299"/>
    </location>
</feature>
<feature type="transmembrane region" description="Helical" evidence="6">
    <location>
        <begin position="229"/>
        <end position="255"/>
    </location>
</feature>
<feature type="transmembrane region" description="Helical" evidence="6">
    <location>
        <begin position="554"/>
        <end position="575"/>
    </location>
</feature>
<reference evidence="7" key="1">
    <citation type="submission" date="2022-06" db="EMBL/GenBank/DDBJ databases">
        <authorList>
            <person name="Berger JAMES D."/>
            <person name="Berger JAMES D."/>
        </authorList>
    </citation>
    <scope>NUCLEOTIDE SEQUENCE [LARGE SCALE GENOMIC DNA]</scope>
</reference>
<evidence type="ECO:0000313" key="9">
    <source>
        <dbReference type="WBParaSite" id="TREG1_101570.2"/>
    </source>
</evidence>
<dbReference type="InterPro" id="IPR001898">
    <property type="entry name" value="SLC13A/DASS"/>
</dbReference>
<feature type="transmembrane region" description="Helical" evidence="6">
    <location>
        <begin position="468"/>
        <end position="485"/>
    </location>
</feature>
<dbReference type="GO" id="GO:0005886">
    <property type="term" value="C:plasma membrane"/>
    <property type="evidence" value="ECO:0007669"/>
    <property type="project" value="TreeGrafter"/>
</dbReference>
<dbReference type="PANTHER" id="PTHR10283">
    <property type="entry name" value="SOLUTE CARRIER FAMILY 13 MEMBER"/>
    <property type="match status" value="1"/>
</dbReference>